<dbReference type="EMBL" id="VFPM01000003">
    <property type="protein sequence ID" value="TQM58080.1"/>
    <property type="molecule type" value="Genomic_DNA"/>
</dbReference>
<gene>
    <name evidence="4" type="ORF">FBY41_3437</name>
</gene>
<dbReference type="InterPro" id="IPR020084">
    <property type="entry name" value="NUDIX_hydrolase_CS"/>
</dbReference>
<dbReference type="PANTHER" id="PTHR43046">
    <property type="entry name" value="GDP-MANNOSE MANNOSYL HYDROLASE"/>
    <property type="match status" value="1"/>
</dbReference>
<dbReference type="PROSITE" id="PS00893">
    <property type="entry name" value="NUDIX_BOX"/>
    <property type="match status" value="1"/>
</dbReference>
<name>A0A543HIE2_9MICO</name>
<reference evidence="4 5" key="1">
    <citation type="submission" date="2019-06" db="EMBL/GenBank/DDBJ databases">
        <title>Genome sequencing of plant associated microbes to promote plant fitness in Sorghum bicolor and Oryza sativa.</title>
        <authorList>
            <person name="Coleman-Derr D."/>
        </authorList>
    </citation>
    <scope>NUCLEOTIDE SEQUENCE [LARGE SCALE GENOMIC DNA]</scope>
    <source>
        <strain evidence="4 5">KV-663</strain>
    </source>
</reference>
<comment type="caution">
    <text evidence="4">The sequence shown here is derived from an EMBL/GenBank/DDBJ whole genome shotgun (WGS) entry which is preliminary data.</text>
</comment>
<dbReference type="AlphaFoldDB" id="A0A543HIE2"/>
<dbReference type="SUPFAM" id="SSF55811">
    <property type="entry name" value="Nudix"/>
    <property type="match status" value="1"/>
</dbReference>
<dbReference type="Pfam" id="PF00293">
    <property type="entry name" value="NUDIX"/>
    <property type="match status" value="1"/>
</dbReference>
<proteinExistence type="predicted"/>
<evidence type="ECO:0000256" key="2">
    <source>
        <dbReference type="ARBA" id="ARBA00022801"/>
    </source>
</evidence>
<keyword evidence="2" id="KW-0378">Hydrolase</keyword>
<dbReference type="Proteomes" id="UP000316747">
    <property type="component" value="Unassembled WGS sequence"/>
</dbReference>
<organism evidence="4 5">
    <name type="scientific">Humibacillus xanthopallidus</name>
    <dbReference type="NCBI Taxonomy" id="412689"/>
    <lineage>
        <taxon>Bacteria</taxon>
        <taxon>Bacillati</taxon>
        <taxon>Actinomycetota</taxon>
        <taxon>Actinomycetes</taxon>
        <taxon>Micrococcales</taxon>
        <taxon>Intrasporangiaceae</taxon>
        <taxon>Humibacillus</taxon>
    </lineage>
</organism>
<evidence type="ECO:0000313" key="4">
    <source>
        <dbReference type="EMBL" id="TQM58080.1"/>
    </source>
</evidence>
<evidence type="ECO:0000259" key="3">
    <source>
        <dbReference type="PROSITE" id="PS51462"/>
    </source>
</evidence>
<dbReference type="InterPro" id="IPR000086">
    <property type="entry name" value="NUDIX_hydrolase_dom"/>
</dbReference>
<keyword evidence="5" id="KW-1185">Reference proteome</keyword>
<comment type="cofactor">
    <cofactor evidence="1">
        <name>Mg(2+)</name>
        <dbReference type="ChEBI" id="CHEBI:18420"/>
    </cofactor>
</comment>
<sequence>MAAALWRRAGGRLQWRLVRWRSATFLVGLTGVVRDPAGRVLVLEHRYWMGNACGLPSGYAVRRETWEEGLAREVREETGLEVSDVAVVRVRSGFEGRIEVLLTATAPAGATPRADGGEVLVAAFVEPSEARARLRAEHVRMLDHVVGADEPA</sequence>
<dbReference type="PROSITE" id="PS51462">
    <property type="entry name" value="NUDIX"/>
    <property type="match status" value="1"/>
</dbReference>
<evidence type="ECO:0000256" key="1">
    <source>
        <dbReference type="ARBA" id="ARBA00001946"/>
    </source>
</evidence>
<dbReference type="Gene3D" id="3.90.79.10">
    <property type="entry name" value="Nucleoside Triphosphate Pyrophosphohydrolase"/>
    <property type="match status" value="1"/>
</dbReference>
<feature type="domain" description="Nudix hydrolase" evidence="3">
    <location>
        <begin position="19"/>
        <end position="147"/>
    </location>
</feature>
<dbReference type="RefSeq" id="WP_185749133.1">
    <property type="nucleotide sequence ID" value="NZ_VFPM01000003.1"/>
</dbReference>
<dbReference type="InterPro" id="IPR015797">
    <property type="entry name" value="NUDIX_hydrolase-like_dom_sf"/>
</dbReference>
<dbReference type="PANTHER" id="PTHR43046:SF16">
    <property type="entry name" value="ADP-RIBOSE PYROPHOSPHATASE YJHB-RELATED"/>
    <property type="match status" value="1"/>
</dbReference>
<accession>A0A543HIE2</accession>
<protein>
    <submittedName>
        <fullName evidence="4">ADP-ribose pyrophosphatase YjhB (NUDIX family)</fullName>
    </submittedName>
</protein>
<dbReference type="GO" id="GO:0016787">
    <property type="term" value="F:hydrolase activity"/>
    <property type="evidence" value="ECO:0007669"/>
    <property type="project" value="UniProtKB-KW"/>
</dbReference>
<evidence type="ECO:0000313" key="5">
    <source>
        <dbReference type="Proteomes" id="UP000316747"/>
    </source>
</evidence>